<evidence type="ECO:0000256" key="1">
    <source>
        <dbReference type="SAM" id="MobiDB-lite"/>
    </source>
</evidence>
<feature type="compositionally biased region" description="Polar residues" evidence="1">
    <location>
        <begin position="36"/>
        <end position="49"/>
    </location>
</feature>
<dbReference type="AlphaFoldDB" id="E5A7F3"/>
<keyword evidence="3" id="KW-1185">Reference proteome</keyword>
<dbReference type="EMBL" id="FP929136">
    <property type="protein sequence ID" value="CBX99548.1"/>
    <property type="molecule type" value="Genomic_DNA"/>
</dbReference>
<dbReference type="Proteomes" id="UP000002668">
    <property type="component" value="Genome"/>
</dbReference>
<organism evidence="2 3">
    <name type="scientific">Leptosphaeria maculans (strain JN3 / isolate v23.1.3 / race Av1-4-5-6-7-8)</name>
    <name type="common">Blackleg fungus</name>
    <name type="synonym">Phoma lingam</name>
    <dbReference type="NCBI Taxonomy" id="985895"/>
    <lineage>
        <taxon>Eukaryota</taxon>
        <taxon>Fungi</taxon>
        <taxon>Dikarya</taxon>
        <taxon>Ascomycota</taxon>
        <taxon>Pezizomycotina</taxon>
        <taxon>Dothideomycetes</taxon>
        <taxon>Pleosporomycetidae</taxon>
        <taxon>Pleosporales</taxon>
        <taxon>Pleosporineae</taxon>
        <taxon>Leptosphaeriaceae</taxon>
        <taxon>Plenodomus</taxon>
        <taxon>Plenodomus lingam/Leptosphaeria maculans species complex</taxon>
    </lineage>
</organism>
<dbReference type="VEuPathDB" id="FungiDB:LEMA_P087870.1"/>
<feature type="region of interest" description="Disordered" evidence="1">
    <location>
        <begin position="32"/>
        <end position="52"/>
    </location>
</feature>
<proteinExistence type="predicted"/>
<accession>E5A7F3</accession>
<protein>
    <submittedName>
        <fullName evidence="2">Uncharacterized protein</fullName>
    </submittedName>
</protein>
<sequence>MGGQVMHINAMRCTYSVDARIGRMMAKERGARALTSAPSMRETTGSSPRNRIRTGALIGGGLEAGGRANFAWSWQDPYKIAHDFSLSALGQKQAMPLWAIDRWLYVVMQFVTAVQGF</sequence>
<evidence type="ECO:0000313" key="3">
    <source>
        <dbReference type="Proteomes" id="UP000002668"/>
    </source>
</evidence>
<gene>
    <name evidence="2" type="ORF">LEMA_P087870.1</name>
</gene>
<evidence type="ECO:0000313" key="2">
    <source>
        <dbReference type="EMBL" id="CBX99548.1"/>
    </source>
</evidence>
<reference evidence="3" key="1">
    <citation type="journal article" date="2011" name="Nat. Commun.">
        <title>Effector diversification within compartments of the Leptosphaeria maculans genome affected by Repeat-Induced Point mutations.</title>
        <authorList>
            <person name="Rouxel T."/>
            <person name="Grandaubert J."/>
            <person name="Hane J.K."/>
            <person name="Hoede C."/>
            <person name="van de Wouw A.P."/>
            <person name="Couloux A."/>
            <person name="Dominguez V."/>
            <person name="Anthouard V."/>
            <person name="Bally P."/>
            <person name="Bourras S."/>
            <person name="Cozijnsen A.J."/>
            <person name="Ciuffetti L.M."/>
            <person name="Degrave A."/>
            <person name="Dilmaghani A."/>
            <person name="Duret L."/>
            <person name="Fudal I."/>
            <person name="Goodwin S.B."/>
            <person name="Gout L."/>
            <person name="Glaser N."/>
            <person name="Linglin J."/>
            <person name="Kema G.H.J."/>
            <person name="Lapalu N."/>
            <person name="Lawrence C.B."/>
            <person name="May K."/>
            <person name="Meyer M."/>
            <person name="Ollivier B."/>
            <person name="Poulain J."/>
            <person name="Schoch C.L."/>
            <person name="Simon A."/>
            <person name="Spatafora J.W."/>
            <person name="Stachowiak A."/>
            <person name="Turgeon B.G."/>
            <person name="Tyler B.M."/>
            <person name="Vincent D."/>
            <person name="Weissenbach J."/>
            <person name="Amselem J."/>
            <person name="Quesneville H."/>
            <person name="Oliver R.P."/>
            <person name="Wincker P."/>
            <person name="Balesdent M.-H."/>
            <person name="Howlett B.J."/>
        </authorList>
    </citation>
    <scope>NUCLEOTIDE SEQUENCE [LARGE SCALE GENOMIC DNA]</scope>
    <source>
        <strain evidence="3">JN3 / isolate v23.1.3 / race Av1-4-5-6-7-8</strain>
    </source>
</reference>
<name>E5A7F3_LEPMJ</name>
<dbReference type="InParanoid" id="E5A7F3"/>
<dbReference type="HOGENOM" id="CLU_2085270_0_0_1"/>